<evidence type="ECO:0000313" key="1">
    <source>
        <dbReference type="EMBL" id="CAG8832918.1"/>
    </source>
</evidence>
<dbReference type="EMBL" id="CAJVQC010105109">
    <property type="protein sequence ID" value="CAG8832918.1"/>
    <property type="molecule type" value="Genomic_DNA"/>
</dbReference>
<evidence type="ECO:0000313" key="2">
    <source>
        <dbReference type="Proteomes" id="UP000789920"/>
    </source>
</evidence>
<reference evidence="1" key="1">
    <citation type="submission" date="2021-06" db="EMBL/GenBank/DDBJ databases">
        <authorList>
            <person name="Kallberg Y."/>
            <person name="Tangrot J."/>
            <person name="Rosling A."/>
        </authorList>
    </citation>
    <scope>NUCLEOTIDE SEQUENCE</scope>
    <source>
        <strain evidence="1">MA461A</strain>
    </source>
</reference>
<proteinExistence type="predicted"/>
<name>A0ACA9S9Y3_9GLOM</name>
<comment type="caution">
    <text evidence="1">The sequence shown here is derived from an EMBL/GenBank/DDBJ whole genome shotgun (WGS) entry which is preliminary data.</text>
</comment>
<accession>A0ACA9S9Y3</accession>
<feature type="non-terminal residue" evidence="1">
    <location>
        <position position="1"/>
    </location>
</feature>
<protein>
    <submittedName>
        <fullName evidence="1">3962_t:CDS:1</fullName>
    </submittedName>
</protein>
<dbReference type="Proteomes" id="UP000789920">
    <property type="component" value="Unassembled WGS sequence"/>
</dbReference>
<gene>
    <name evidence="1" type="ORF">RPERSI_LOCUS28638</name>
</gene>
<organism evidence="1 2">
    <name type="scientific">Racocetra persica</name>
    <dbReference type="NCBI Taxonomy" id="160502"/>
    <lineage>
        <taxon>Eukaryota</taxon>
        <taxon>Fungi</taxon>
        <taxon>Fungi incertae sedis</taxon>
        <taxon>Mucoromycota</taxon>
        <taxon>Glomeromycotina</taxon>
        <taxon>Glomeromycetes</taxon>
        <taxon>Diversisporales</taxon>
        <taxon>Gigasporaceae</taxon>
        <taxon>Racocetra</taxon>
    </lineage>
</organism>
<sequence length="138" mass="15907">TVFSDLKLEKLIIGSRTDIKSYETAEQLYKSPKVDHPKTIQEQKDMLLKSEKVLADYLLEHPDKFDKIAEIILSTNANQRQWEAIKQVDLVSRLQEIKVPTLIVHGEVDEIIPIDEGELLDREIPNTQFHRIPKVGHA</sequence>
<feature type="non-terminal residue" evidence="1">
    <location>
        <position position="138"/>
    </location>
</feature>
<keyword evidence="2" id="KW-1185">Reference proteome</keyword>